<dbReference type="HOGENOM" id="CLU_3417725_0_0_1"/>
<accession>F6HSH8</accession>
<dbReference type="InParanoid" id="F6HSH8"/>
<keyword evidence="2" id="KW-1185">Reference proteome</keyword>
<evidence type="ECO:0000313" key="1">
    <source>
        <dbReference type="EMBL" id="CCB57618.1"/>
    </source>
</evidence>
<gene>
    <name evidence="1" type="ordered locus">VIT_14s0006g00570</name>
</gene>
<evidence type="ECO:0000313" key="2">
    <source>
        <dbReference type="Proteomes" id="UP000009183"/>
    </source>
</evidence>
<sequence>MVSISMIASPLATPRSEADLAIMDGG</sequence>
<protein>
    <submittedName>
        <fullName evidence="1">Uncharacterized protein</fullName>
    </submittedName>
</protein>
<proteinExistence type="predicted"/>
<name>F6HSH8_VITVI</name>
<organism evidence="1 2">
    <name type="scientific">Vitis vinifera</name>
    <name type="common">Grape</name>
    <dbReference type="NCBI Taxonomy" id="29760"/>
    <lineage>
        <taxon>Eukaryota</taxon>
        <taxon>Viridiplantae</taxon>
        <taxon>Streptophyta</taxon>
        <taxon>Embryophyta</taxon>
        <taxon>Tracheophyta</taxon>
        <taxon>Spermatophyta</taxon>
        <taxon>Magnoliopsida</taxon>
        <taxon>eudicotyledons</taxon>
        <taxon>Gunneridae</taxon>
        <taxon>Pentapetalae</taxon>
        <taxon>rosids</taxon>
        <taxon>Vitales</taxon>
        <taxon>Vitaceae</taxon>
        <taxon>Viteae</taxon>
        <taxon>Vitis</taxon>
    </lineage>
</organism>
<dbReference type="PaxDb" id="29760-VIT_14s0006g00570.t01"/>
<dbReference type="AlphaFoldDB" id="F6HSH8"/>
<dbReference type="Proteomes" id="UP000009183">
    <property type="component" value="Chromosome 14"/>
</dbReference>
<dbReference type="EMBL" id="FN596245">
    <property type="protein sequence ID" value="CCB57618.1"/>
    <property type="molecule type" value="Genomic_DNA"/>
</dbReference>
<reference evidence="2" key="1">
    <citation type="journal article" date="2007" name="Nature">
        <title>The grapevine genome sequence suggests ancestral hexaploidization in major angiosperm phyla.</title>
        <authorList>
            <consortium name="The French-Italian Public Consortium for Grapevine Genome Characterization."/>
            <person name="Jaillon O."/>
            <person name="Aury J.-M."/>
            <person name="Noel B."/>
            <person name="Policriti A."/>
            <person name="Clepet C."/>
            <person name="Casagrande A."/>
            <person name="Choisne N."/>
            <person name="Aubourg S."/>
            <person name="Vitulo N."/>
            <person name="Jubin C."/>
            <person name="Vezzi A."/>
            <person name="Legeai F."/>
            <person name="Hugueney P."/>
            <person name="Dasilva C."/>
            <person name="Horner D."/>
            <person name="Mica E."/>
            <person name="Jublot D."/>
            <person name="Poulain J."/>
            <person name="Bruyere C."/>
            <person name="Billault A."/>
            <person name="Segurens B."/>
            <person name="Gouyvenoux M."/>
            <person name="Ugarte E."/>
            <person name="Cattonaro F."/>
            <person name="Anthouard V."/>
            <person name="Vico V."/>
            <person name="Del Fabbro C."/>
            <person name="Alaux M."/>
            <person name="Di Gaspero G."/>
            <person name="Dumas V."/>
            <person name="Felice N."/>
            <person name="Paillard S."/>
            <person name="Juman I."/>
            <person name="Moroldo M."/>
            <person name="Scalabrin S."/>
            <person name="Canaguier A."/>
            <person name="Le Clainche I."/>
            <person name="Malacrida G."/>
            <person name="Durand E."/>
            <person name="Pesole G."/>
            <person name="Laucou V."/>
            <person name="Chatelet P."/>
            <person name="Merdinoglu D."/>
            <person name="Delledonne M."/>
            <person name="Pezzotti M."/>
            <person name="Lecharny A."/>
            <person name="Scarpelli C."/>
            <person name="Artiguenave F."/>
            <person name="Pe M.E."/>
            <person name="Valle G."/>
            <person name="Morgante M."/>
            <person name="Caboche M."/>
            <person name="Adam-Blondon A.-F."/>
            <person name="Weissenbach J."/>
            <person name="Quetier F."/>
            <person name="Wincker P."/>
        </authorList>
    </citation>
    <scope>NUCLEOTIDE SEQUENCE [LARGE SCALE GENOMIC DNA]</scope>
    <source>
        <strain evidence="2">cv. Pinot noir / PN40024</strain>
    </source>
</reference>